<feature type="region of interest" description="Disordered" evidence="1">
    <location>
        <begin position="79"/>
        <end position="98"/>
    </location>
</feature>
<protein>
    <submittedName>
        <fullName evidence="2">Uncharacterized protein</fullName>
    </submittedName>
</protein>
<accession>A0A4Z2ER12</accession>
<feature type="compositionally biased region" description="Basic and acidic residues" evidence="1">
    <location>
        <begin position="83"/>
        <end position="96"/>
    </location>
</feature>
<sequence length="155" mass="17553">MSPGWKTSRIVYSQRLCRNETHSERLSLLPAVSPHRVEVEHGRLQLRQLDGGDADGPDVTQVVVAAFLLYGGHLGSHPAQQGYERRRGSSAHESRVSRQAAHTRTWRVSLHTYAICFSFNGPVTEERVNHQRAAERVYRYMSTGTCRYMSRGTCL</sequence>
<comment type="caution">
    <text evidence="2">The sequence shown here is derived from an EMBL/GenBank/DDBJ whole genome shotgun (WGS) entry which is preliminary data.</text>
</comment>
<reference evidence="2 3" key="1">
    <citation type="submission" date="2019-03" db="EMBL/GenBank/DDBJ databases">
        <title>First draft genome of Liparis tanakae, snailfish: a comprehensive survey of snailfish specific genes.</title>
        <authorList>
            <person name="Kim W."/>
            <person name="Song I."/>
            <person name="Jeong J.-H."/>
            <person name="Kim D."/>
            <person name="Kim S."/>
            <person name="Ryu S."/>
            <person name="Song J.Y."/>
            <person name="Lee S.K."/>
        </authorList>
    </citation>
    <scope>NUCLEOTIDE SEQUENCE [LARGE SCALE GENOMIC DNA]</scope>
    <source>
        <tissue evidence="2">Muscle</tissue>
    </source>
</reference>
<name>A0A4Z2ER12_9TELE</name>
<dbReference type="AlphaFoldDB" id="A0A4Z2ER12"/>
<evidence type="ECO:0000256" key="1">
    <source>
        <dbReference type="SAM" id="MobiDB-lite"/>
    </source>
</evidence>
<organism evidence="2 3">
    <name type="scientific">Liparis tanakae</name>
    <name type="common">Tanaka's snailfish</name>
    <dbReference type="NCBI Taxonomy" id="230148"/>
    <lineage>
        <taxon>Eukaryota</taxon>
        <taxon>Metazoa</taxon>
        <taxon>Chordata</taxon>
        <taxon>Craniata</taxon>
        <taxon>Vertebrata</taxon>
        <taxon>Euteleostomi</taxon>
        <taxon>Actinopterygii</taxon>
        <taxon>Neopterygii</taxon>
        <taxon>Teleostei</taxon>
        <taxon>Neoteleostei</taxon>
        <taxon>Acanthomorphata</taxon>
        <taxon>Eupercaria</taxon>
        <taxon>Perciformes</taxon>
        <taxon>Cottioidei</taxon>
        <taxon>Cottales</taxon>
        <taxon>Liparidae</taxon>
        <taxon>Liparis</taxon>
    </lineage>
</organism>
<gene>
    <name evidence="2" type="ORF">EYF80_059045</name>
</gene>
<proteinExistence type="predicted"/>
<evidence type="ECO:0000313" key="2">
    <source>
        <dbReference type="EMBL" id="TNN30804.1"/>
    </source>
</evidence>
<keyword evidence="3" id="KW-1185">Reference proteome</keyword>
<dbReference type="Proteomes" id="UP000314294">
    <property type="component" value="Unassembled WGS sequence"/>
</dbReference>
<evidence type="ECO:0000313" key="3">
    <source>
        <dbReference type="Proteomes" id="UP000314294"/>
    </source>
</evidence>
<dbReference type="EMBL" id="SRLO01004109">
    <property type="protein sequence ID" value="TNN30804.1"/>
    <property type="molecule type" value="Genomic_DNA"/>
</dbReference>